<dbReference type="Pfam" id="PF04082">
    <property type="entry name" value="Fungal_trans"/>
    <property type="match status" value="1"/>
</dbReference>
<dbReference type="InterPro" id="IPR007219">
    <property type="entry name" value="XnlR_reg_dom"/>
</dbReference>
<keyword evidence="1" id="KW-0539">Nucleus</keyword>
<dbReference type="GO" id="GO:0003700">
    <property type="term" value="F:DNA-binding transcription factor activity"/>
    <property type="evidence" value="ECO:0007669"/>
    <property type="project" value="InterPro"/>
</dbReference>
<dbReference type="GO" id="GO:0003677">
    <property type="term" value="F:DNA binding"/>
    <property type="evidence" value="ECO:0007669"/>
    <property type="project" value="InterPro"/>
</dbReference>
<dbReference type="PANTHER" id="PTHR46910:SF38">
    <property type="entry name" value="ZN(2)-C6 FUNGAL-TYPE DOMAIN-CONTAINING PROTEIN"/>
    <property type="match status" value="1"/>
</dbReference>
<dbReference type="CDD" id="cd12148">
    <property type="entry name" value="fungal_TF_MHR"/>
    <property type="match status" value="1"/>
</dbReference>
<comment type="caution">
    <text evidence="4">The sequence shown here is derived from an EMBL/GenBank/DDBJ whole genome shotgun (WGS) entry which is preliminary data.</text>
</comment>
<dbReference type="OrthoDB" id="4456959at2759"/>
<dbReference type="AlphaFoldDB" id="A0A2G8RVM3"/>
<dbReference type="STRING" id="1077348.A0A2G8RVM3"/>
<reference evidence="4 5" key="1">
    <citation type="journal article" date="2015" name="Sci. Rep.">
        <title>Chromosome-level genome map provides insights into diverse defense mechanisms in the medicinal fungus Ganoderma sinense.</title>
        <authorList>
            <person name="Zhu Y."/>
            <person name="Xu J."/>
            <person name="Sun C."/>
            <person name="Zhou S."/>
            <person name="Xu H."/>
            <person name="Nelson D.R."/>
            <person name="Qian J."/>
            <person name="Song J."/>
            <person name="Luo H."/>
            <person name="Xiang L."/>
            <person name="Li Y."/>
            <person name="Xu Z."/>
            <person name="Ji A."/>
            <person name="Wang L."/>
            <person name="Lu S."/>
            <person name="Hayward A."/>
            <person name="Sun W."/>
            <person name="Li X."/>
            <person name="Schwartz D.C."/>
            <person name="Wang Y."/>
            <person name="Chen S."/>
        </authorList>
    </citation>
    <scope>NUCLEOTIDE SEQUENCE [LARGE SCALE GENOMIC DNA]</scope>
    <source>
        <strain evidence="4 5">ZZ0214-1</strain>
    </source>
</reference>
<feature type="compositionally biased region" description="Low complexity" evidence="2">
    <location>
        <begin position="645"/>
        <end position="659"/>
    </location>
</feature>
<dbReference type="PANTHER" id="PTHR46910">
    <property type="entry name" value="TRANSCRIPTION FACTOR PDR1"/>
    <property type="match status" value="1"/>
</dbReference>
<organism evidence="4 5">
    <name type="scientific">Ganoderma sinense ZZ0214-1</name>
    <dbReference type="NCBI Taxonomy" id="1077348"/>
    <lineage>
        <taxon>Eukaryota</taxon>
        <taxon>Fungi</taxon>
        <taxon>Dikarya</taxon>
        <taxon>Basidiomycota</taxon>
        <taxon>Agaricomycotina</taxon>
        <taxon>Agaricomycetes</taxon>
        <taxon>Polyporales</taxon>
        <taxon>Polyporaceae</taxon>
        <taxon>Ganoderma</taxon>
    </lineage>
</organism>
<feature type="domain" description="Xylanolytic transcriptional activator regulatory" evidence="3">
    <location>
        <begin position="314"/>
        <end position="387"/>
    </location>
</feature>
<evidence type="ECO:0000259" key="3">
    <source>
        <dbReference type="SMART" id="SM00906"/>
    </source>
</evidence>
<dbReference type="EMBL" id="AYKW01000056">
    <property type="protein sequence ID" value="PIL25378.1"/>
    <property type="molecule type" value="Genomic_DNA"/>
</dbReference>
<dbReference type="SMART" id="SM00906">
    <property type="entry name" value="Fungal_trans"/>
    <property type="match status" value="1"/>
</dbReference>
<feature type="region of interest" description="Disordered" evidence="2">
    <location>
        <begin position="605"/>
        <end position="665"/>
    </location>
</feature>
<sequence>MSSADESPAPSLKKRKKNLESRLERMEKAMSKVGICTFRLVIFTSLYATIFKLCPDSEIEKELGDRPTDNEPTHALTPASERGRASGSRAETPLIPLARTVAPPSPAAGSADDEHSDSEEGQELDKELSEGIRKLSVHSPPLRYHGKSSGLVFIRSALALKNEVVGSPPPPKGEGQHPWIKVFVEEEFPLLDGRSFPPRDLLDALVELYFREMNTHCPLLHEPIFKKALAAGQHLRDDGFGATVLLVCAIGARFTRDPRVLLDGSEHHHSAGWRWFRVVERARRMSFAPAKIYDVQICALMALFLQGTVSPQSTWSLIGAGIRIALDVGAHRKKMYSPSPTVEEELWRRAFLILVSLEWVTSYGLGRPSSIHDEDLDIALPTECDDEYWLTPEGEPSFKQPPGKPSKITAFVCVLKLGQILSFAMRTISDEQWEQRLVADLDSALNKWTDALPSHLRWNPEQENALWLTQAASLRAFHFYTQFAVHRPFTVASRRESSLSFPSVIMCTNGARSSIQVLEVLYKRTGTPCHRNMGMLFMSGIILMTNILGLKRMGRVVNSGRDLASVEKAIEMLHALRYEMHIAESLGELLNELVCAIKGPLSPKASIPQDAHAQDRATTTTITTAAAKAPATSREPIPSDAGDNPSTAPSSSPVTSAHPGPTLQIPPGFEFLQSYAFNFTLPLRTGPDGLQGLPSLAQGFAVPMGGPASGVQHNPLDPLPGFLLPVRQDPSSNNDGAQHGVGHNQFAMPMGGQIFGLEPLGYGYGGPTSFLPSAAASQPEVGANNYTTPAPHHTLANAPTPETEMTLVETGDQADFALIGDTAMVWSDIPPAVGWEEWGTYLEDTNNTAGT</sequence>
<evidence type="ECO:0000313" key="5">
    <source>
        <dbReference type="Proteomes" id="UP000230002"/>
    </source>
</evidence>
<gene>
    <name evidence="4" type="ORF">GSI_13268</name>
</gene>
<dbReference type="GO" id="GO:0008270">
    <property type="term" value="F:zinc ion binding"/>
    <property type="evidence" value="ECO:0007669"/>
    <property type="project" value="InterPro"/>
</dbReference>
<evidence type="ECO:0000256" key="2">
    <source>
        <dbReference type="SAM" id="MobiDB-lite"/>
    </source>
</evidence>
<feature type="compositionally biased region" description="Basic and acidic residues" evidence="2">
    <location>
        <begin position="62"/>
        <end position="72"/>
    </location>
</feature>
<feature type="region of interest" description="Disordered" evidence="2">
    <location>
        <begin position="62"/>
        <end position="128"/>
    </location>
</feature>
<dbReference type="GO" id="GO:0006351">
    <property type="term" value="P:DNA-templated transcription"/>
    <property type="evidence" value="ECO:0007669"/>
    <property type="project" value="InterPro"/>
</dbReference>
<keyword evidence="5" id="KW-1185">Reference proteome</keyword>
<dbReference type="InterPro" id="IPR050987">
    <property type="entry name" value="AtrR-like"/>
</dbReference>
<dbReference type="Proteomes" id="UP000230002">
    <property type="component" value="Unassembled WGS sequence"/>
</dbReference>
<evidence type="ECO:0000313" key="4">
    <source>
        <dbReference type="EMBL" id="PIL25378.1"/>
    </source>
</evidence>
<accession>A0A2G8RVM3</accession>
<feature type="compositionally biased region" description="Low complexity" evidence="2">
    <location>
        <begin position="617"/>
        <end position="632"/>
    </location>
</feature>
<proteinExistence type="predicted"/>
<name>A0A2G8RVM3_9APHY</name>
<protein>
    <submittedName>
        <fullName evidence="4">Transcription factor</fullName>
    </submittedName>
</protein>
<evidence type="ECO:0000256" key="1">
    <source>
        <dbReference type="ARBA" id="ARBA00023242"/>
    </source>
</evidence>